<dbReference type="GO" id="GO:0019288">
    <property type="term" value="P:isopentenyl diphosphate biosynthetic process, methylerythritol 4-phosphate pathway"/>
    <property type="evidence" value="ECO:0007669"/>
    <property type="project" value="TreeGrafter"/>
</dbReference>
<evidence type="ECO:0000256" key="5">
    <source>
        <dbReference type="ARBA" id="ARBA00022723"/>
    </source>
</evidence>
<dbReference type="HAMAP" id="MF_00315">
    <property type="entry name" value="DXP_synth"/>
    <property type="match status" value="1"/>
</dbReference>
<comment type="catalytic activity">
    <reaction evidence="10">
        <text>D-glyceraldehyde 3-phosphate + pyruvate + H(+) = 1-deoxy-D-xylulose 5-phosphate + CO2</text>
        <dbReference type="Rhea" id="RHEA:12605"/>
        <dbReference type="ChEBI" id="CHEBI:15361"/>
        <dbReference type="ChEBI" id="CHEBI:15378"/>
        <dbReference type="ChEBI" id="CHEBI:16526"/>
        <dbReference type="ChEBI" id="CHEBI:57792"/>
        <dbReference type="ChEBI" id="CHEBI:59776"/>
        <dbReference type="EC" id="2.2.1.7"/>
    </reaction>
</comment>
<dbReference type="GO" id="GO:0000287">
    <property type="term" value="F:magnesium ion binding"/>
    <property type="evidence" value="ECO:0007669"/>
    <property type="project" value="UniProtKB-UniRule"/>
</dbReference>
<dbReference type="PaxDb" id="1123384-AJ81_03585"/>
<keyword evidence="6 10" id="KW-0460">Magnesium</keyword>
<dbReference type="Proteomes" id="UP000077469">
    <property type="component" value="Chromosome"/>
</dbReference>
<dbReference type="PANTHER" id="PTHR43322:SF5">
    <property type="entry name" value="1-DEOXY-D-XYLULOSE-5-PHOSPHATE SYNTHASE, CHLOROPLASTIC"/>
    <property type="match status" value="1"/>
</dbReference>
<comment type="similarity">
    <text evidence="2 10">Belongs to the transketolase family. DXPS subfamily.</text>
</comment>
<dbReference type="NCBIfam" id="NF003933">
    <property type="entry name" value="PRK05444.2-2"/>
    <property type="match status" value="1"/>
</dbReference>
<dbReference type="UniPathway" id="UPA00064">
    <property type="reaction ID" value="UER00091"/>
</dbReference>
<dbReference type="InterPro" id="IPR020826">
    <property type="entry name" value="Transketolase_BS"/>
</dbReference>
<dbReference type="InterPro" id="IPR009014">
    <property type="entry name" value="Transketo_C/PFOR_II"/>
</dbReference>
<dbReference type="OrthoDB" id="9803371at2"/>
<comment type="function">
    <text evidence="10">Catalyzes the acyloin condensation reaction between C atoms 2 and 3 of pyruvate and glyceraldehyde 3-phosphate to yield 1-deoxy-D-xylulose-5-phosphate (DXP).</text>
</comment>
<name>A0A0X1KQ60_9THEM</name>
<keyword evidence="8 10" id="KW-0786">Thiamine pyrophosphate</keyword>
<dbReference type="InterPro" id="IPR029061">
    <property type="entry name" value="THDP-binding"/>
</dbReference>
<dbReference type="SUPFAM" id="SSF52518">
    <property type="entry name" value="Thiamin diphosphate-binding fold (THDP-binding)"/>
    <property type="match status" value="2"/>
</dbReference>
<comment type="subunit">
    <text evidence="3 10">Homodimer.</text>
</comment>
<feature type="binding site" evidence="10">
    <location>
        <position position="139"/>
    </location>
    <ligand>
        <name>Mg(2+)</name>
        <dbReference type="ChEBI" id="CHEBI:18420"/>
    </ligand>
</feature>
<keyword evidence="7 10" id="KW-0784">Thiamine biosynthesis</keyword>
<dbReference type="Gene3D" id="3.40.50.970">
    <property type="match status" value="2"/>
</dbReference>
<comment type="cofactor">
    <cofactor evidence="10">
        <name>Mg(2+)</name>
        <dbReference type="ChEBI" id="CHEBI:18420"/>
    </cofactor>
    <text evidence="10">Binds 1 Mg(2+) ion per subunit.</text>
</comment>
<dbReference type="EC" id="2.2.1.7" evidence="10"/>
<evidence type="ECO:0000256" key="9">
    <source>
        <dbReference type="ARBA" id="ARBA00023229"/>
    </source>
</evidence>
<dbReference type="Pfam" id="PF13292">
    <property type="entry name" value="DXP_synthase_N"/>
    <property type="match status" value="1"/>
</dbReference>
<proteinExistence type="inferred from homology"/>
<keyword evidence="9 10" id="KW-0414">Isoprene biosynthesis</keyword>
<feature type="binding site" evidence="10">
    <location>
        <position position="278"/>
    </location>
    <ligand>
        <name>thiamine diphosphate</name>
        <dbReference type="ChEBI" id="CHEBI:58937"/>
    </ligand>
</feature>
<evidence type="ECO:0000259" key="11">
    <source>
        <dbReference type="SMART" id="SM00861"/>
    </source>
</evidence>
<organism evidence="12 13">
    <name type="scientific">Pseudothermotoga hypogea DSM 11164 = NBRC 106472</name>
    <dbReference type="NCBI Taxonomy" id="1123384"/>
    <lineage>
        <taxon>Bacteria</taxon>
        <taxon>Thermotogati</taxon>
        <taxon>Thermotogota</taxon>
        <taxon>Thermotogae</taxon>
        <taxon>Thermotogales</taxon>
        <taxon>Thermotogaceae</taxon>
        <taxon>Pseudothermotoga</taxon>
    </lineage>
</organism>
<dbReference type="GO" id="GO:0016114">
    <property type="term" value="P:terpenoid biosynthetic process"/>
    <property type="evidence" value="ECO:0007669"/>
    <property type="project" value="UniProtKB-UniRule"/>
</dbReference>
<dbReference type="EMBL" id="CP007141">
    <property type="protein sequence ID" value="AJC73447.1"/>
    <property type="molecule type" value="Genomic_DNA"/>
</dbReference>
<dbReference type="InterPro" id="IPR049557">
    <property type="entry name" value="Transketolase_CS"/>
</dbReference>
<comment type="cofactor">
    <cofactor evidence="10">
        <name>thiamine diphosphate</name>
        <dbReference type="ChEBI" id="CHEBI:58937"/>
    </cofactor>
    <text evidence="10">Binds 1 thiamine pyrophosphate per subunit.</text>
</comment>
<dbReference type="GO" id="GO:0009228">
    <property type="term" value="P:thiamine biosynthetic process"/>
    <property type="evidence" value="ECO:0007669"/>
    <property type="project" value="UniProtKB-UniRule"/>
</dbReference>
<dbReference type="SUPFAM" id="SSF52922">
    <property type="entry name" value="TK C-terminal domain-like"/>
    <property type="match status" value="1"/>
</dbReference>
<dbReference type="InterPro" id="IPR033248">
    <property type="entry name" value="Transketolase_C"/>
</dbReference>
<evidence type="ECO:0000256" key="3">
    <source>
        <dbReference type="ARBA" id="ARBA00011738"/>
    </source>
</evidence>
<dbReference type="SMART" id="SM00861">
    <property type="entry name" value="Transket_pyr"/>
    <property type="match status" value="1"/>
</dbReference>
<evidence type="ECO:0000256" key="10">
    <source>
        <dbReference type="HAMAP-Rule" id="MF_00315"/>
    </source>
</evidence>
<comment type="pathway">
    <text evidence="1 10">Metabolic intermediate biosynthesis; 1-deoxy-D-xylulose 5-phosphate biosynthesis; 1-deoxy-D-xylulose 5-phosphate from D-glyceraldehyde 3-phosphate and pyruvate: step 1/1.</text>
</comment>
<dbReference type="AlphaFoldDB" id="A0A0X1KQ60"/>
<evidence type="ECO:0000313" key="12">
    <source>
        <dbReference type="EMBL" id="AJC73447.1"/>
    </source>
</evidence>
<dbReference type="Pfam" id="PF02779">
    <property type="entry name" value="Transket_pyr"/>
    <property type="match status" value="1"/>
</dbReference>
<dbReference type="GO" id="GO:0008661">
    <property type="term" value="F:1-deoxy-D-xylulose-5-phosphate synthase activity"/>
    <property type="evidence" value="ECO:0007669"/>
    <property type="project" value="UniProtKB-UniRule"/>
</dbReference>
<dbReference type="CDD" id="cd07033">
    <property type="entry name" value="TPP_PYR_DXS_TK_like"/>
    <property type="match status" value="1"/>
</dbReference>
<keyword evidence="13" id="KW-1185">Reference proteome</keyword>
<evidence type="ECO:0000256" key="8">
    <source>
        <dbReference type="ARBA" id="ARBA00023052"/>
    </source>
</evidence>
<dbReference type="CDD" id="cd02007">
    <property type="entry name" value="TPP_DXS"/>
    <property type="match status" value="1"/>
</dbReference>
<dbReference type="GO" id="GO:0030976">
    <property type="term" value="F:thiamine pyrophosphate binding"/>
    <property type="evidence" value="ECO:0007669"/>
    <property type="project" value="UniProtKB-UniRule"/>
</dbReference>
<dbReference type="PROSITE" id="PS00801">
    <property type="entry name" value="TRANSKETOLASE_1"/>
    <property type="match status" value="1"/>
</dbReference>
<reference evidence="12 13" key="1">
    <citation type="submission" date="2014-01" db="EMBL/GenBank/DDBJ databases">
        <title>Genome sequencing of Thermotog hypogea.</title>
        <authorList>
            <person name="Zhang X."/>
            <person name="Alvare G."/>
            <person name="Fristensky B."/>
            <person name="Chen L."/>
            <person name="Suen T."/>
            <person name="Chen Q."/>
            <person name="Ma K."/>
        </authorList>
    </citation>
    <scope>NUCLEOTIDE SEQUENCE [LARGE SCALE GENOMIC DNA]</scope>
    <source>
        <strain evidence="12 13">DSM 11164</strain>
    </source>
</reference>
<dbReference type="Gene3D" id="3.40.50.920">
    <property type="match status" value="1"/>
</dbReference>
<dbReference type="PROSITE" id="PS00802">
    <property type="entry name" value="TRANSKETOLASE_2"/>
    <property type="match status" value="1"/>
</dbReference>
<evidence type="ECO:0000256" key="7">
    <source>
        <dbReference type="ARBA" id="ARBA00022977"/>
    </source>
</evidence>
<evidence type="ECO:0000256" key="1">
    <source>
        <dbReference type="ARBA" id="ARBA00004980"/>
    </source>
</evidence>
<dbReference type="InterPro" id="IPR005477">
    <property type="entry name" value="Dxylulose-5-P_synthase"/>
</dbReference>
<dbReference type="PATRIC" id="fig|1123384.7.peg.699"/>
<sequence>MLTIDQLKDAKVEDLERFADLIRKRIIEVVSQNGGHLASNLGVVELTLALYKVFDPRQDVIVWDTSHQCYAHKLLTYRWNEFSTLRKFGGISGFNTTKESPLDRFGAGHAGTAVAAALGIEKGLNLLGQKKNVVVVLGDGALTNGETLESLNQLKSLNSKLKIVLNDNGMSISQNVGALSEAFAKLRTSQAYLTFKNLVKKALSISSLGKNLEEELKRLRESLKQFIQGVDFFEALGLKHIGPVDGHDLRLLVGIFERIRDYDYPVVVHVVTQKGRGYKPAEENCVFFHSSPKFDPESGEPVLKEGWLSYSEVFGETLLRLAQTDEKLFAITAAMPDGTGLRKFSESLPDRFVDLGITEQSCVTFAAGLASVGMRPVVAIYSTFLQRAYDQIVHDVALQDLNVIFAVDRAGLVGEDGPTHHGVFDIALFRTVPNSKIFAPRSLQDLVNVLRSVVEMNVNGTVAIRYPKQTEAGIFEELWNQSKLIDPFQWEIIKEGKDVAVLAVGTMVQNVLSANLNATVVHVRCVKPLDEKTLLRIAETHESIVTVEEGVINGGFGESVLNFLNDRGLVKKVLLMGIEDDFVPHGSREELLKLQKLDPESIRDRVVLFLRKEVGTYGDQVGMRRS</sequence>
<dbReference type="GO" id="GO:0005829">
    <property type="term" value="C:cytosol"/>
    <property type="evidence" value="ECO:0007669"/>
    <property type="project" value="TreeGrafter"/>
</dbReference>
<dbReference type="KEGG" id="phy:AJ81_03585"/>
<protein>
    <recommendedName>
        <fullName evidence="10">1-deoxy-D-xylulose-5-phosphate synthase</fullName>
        <ecNumber evidence="10">2.2.1.7</ecNumber>
    </recommendedName>
    <alternativeName>
        <fullName evidence="10">1-deoxyxylulose-5-phosphate synthase</fullName>
        <shortName evidence="10">DXP synthase</shortName>
        <shortName evidence="10">DXPS</shortName>
    </alternativeName>
</protein>
<feature type="binding site" evidence="10">
    <location>
        <begin position="108"/>
        <end position="110"/>
    </location>
    <ligand>
        <name>thiamine diphosphate</name>
        <dbReference type="ChEBI" id="CHEBI:58937"/>
    </ligand>
</feature>
<keyword evidence="4 10" id="KW-0808">Transferase</keyword>
<keyword evidence="5 10" id="KW-0479">Metal-binding</keyword>
<dbReference type="STRING" id="1123384.AJ81_03585"/>
<feature type="domain" description="Transketolase-like pyrimidine-binding" evidence="11">
    <location>
        <begin position="308"/>
        <end position="474"/>
    </location>
</feature>
<evidence type="ECO:0000313" key="13">
    <source>
        <dbReference type="Proteomes" id="UP000077469"/>
    </source>
</evidence>
<feature type="binding site" evidence="10">
    <location>
        <position position="168"/>
    </location>
    <ligand>
        <name>Mg(2+)</name>
        <dbReference type="ChEBI" id="CHEBI:18420"/>
    </ligand>
</feature>
<gene>
    <name evidence="10" type="primary">dxs</name>
    <name evidence="12" type="ORF">AJ81_03585</name>
</gene>
<evidence type="ECO:0000256" key="6">
    <source>
        <dbReference type="ARBA" id="ARBA00022842"/>
    </source>
</evidence>
<feature type="binding site" evidence="10">
    <location>
        <begin position="140"/>
        <end position="141"/>
    </location>
    <ligand>
        <name>thiamine diphosphate</name>
        <dbReference type="ChEBI" id="CHEBI:58937"/>
    </ligand>
</feature>
<feature type="binding site" evidence="10">
    <location>
        <position position="359"/>
    </location>
    <ligand>
        <name>thiamine diphosphate</name>
        <dbReference type="ChEBI" id="CHEBI:58937"/>
    </ligand>
</feature>
<dbReference type="NCBIfam" id="TIGR00204">
    <property type="entry name" value="dxs"/>
    <property type="match status" value="1"/>
</dbReference>
<accession>A0A0X1KQ60</accession>
<dbReference type="Pfam" id="PF02780">
    <property type="entry name" value="Transketolase_C"/>
    <property type="match status" value="1"/>
</dbReference>
<evidence type="ECO:0000256" key="4">
    <source>
        <dbReference type="ARBA" id="ARBA00022679"/>
    </source>
</evidence>
<evidence type="ECO:0000256" key="2">
    <source>
        <dbReference type="ARBA" id="ARBA00011081"/>
    </source>
</evidence>
<feature type="binding site" evidence="10">
    <location>
        <position position="67"/>
    </location>
    <ligand>
        <name>thiamine diphosphate</name>
        <dbReference type="ChEBI" id="CHEBI:58937"/>
    </ligand>
</feature>
<feature type="binding site" evidence="10">
    <location>
        <position position="168"/>
    </location>
    <ligand>
        <name>thiamine diphosphate</name>
        <dbReference type="ChEBI" id="CHEBI:58937"/>
    </ligand>
</feature>
<dbReference type="InterPro" id="IPR005475">
    <property type="entry name" value="Transketolase-like_Pyr-bd"/>
</dbReference>
<dbReference type="PANTHER" id="PTHR43322">
    <property type="entry name" value="1-D-DEOXYXYLULOSE 5-PHOSPHATE SYNTHASE-RELATED"/>
    <property type="match status" value="1"/>
</dbReference>